<dbReference type="Gene3D" id="2.60.120.620">
    <property type="entry name" value="q2cbj1_9rhob like domain"/>
    <property type="match status" value="1"/>
</dbReference>
<keyword evidence="2" id="KW-1185">Reference proteome</keyword>
<protein>
    <submittedName>
        <fullName evidence="1">Uncharacterized protein</fullName>
    </submittedName>
</protein>
<sequence length="146" mass="16325">MTSLPTDFLSTPVSGVTATRIDFDNTPLPEYADLQAYVVDNVLSAHERATLLSAAQASGPWQRAMIKVGNGRQRQEDDQCKCGRLIWDSPEVAQKVWDRVKVFVPEITILVRQAELTGGSAAMRGEVWETSRLNKRLRFLKYEGGE</sequence>
<dbReference type="Proteomes" id="UP000745764">
    <property type="component" value="Unassembled WGS sequence"/>
</dbReference>
<organism evidence="1 2">
    <name type="scientific">Aureobasidium uvarum</name>
    <dbReference type="NCBI Taxonomy" id="2773716"/>
    <lineage>
        <taxon>Eukaryota</taxon>
        <taxon>Fungi</taxon>
        <taxon>Dikarya</taxon>
        <taxon>Ascomycota</taxon>
        <taxon>Pezizomycotina</taxon>
        <taxon>Dothideomycetes</taxon>
        <taxon>Dothideomycetidae</taxon>
        <taxon>Dothideales</taxon>
        <taxon>Saccotheciaceae</taxon>
        <taxon>Aureobasidium</taxon>
    </lineage>
</organism>
<dbReference type="AlphaFoldDB" id="A0A9N8KCC0"/>
<dbReference type="OrthoDB" id="69177at2759"/>
<accession>A0A9N8KCC0</accession>
<proteinExistence type="predicted"/>
<dbReference type="EMBL" id="CAINUL010000001">
    <property type="protein sequence ID" value="CAD0105879.1"/>
    <property type="molecule type" value="Genomic_DNA"/>
</dbReference>
<name>A0A9N8KCC0_9PEZI</name>
<reference evidence="1" key="1">
    <citation type="submission" date="2020-06" db="EMBL/GenBank/DDBJ databases">
        <authorList>
            <person name="Onetto C."/>
        </authorList>
    </citation>
    <scope>NUCLEOTIDE SEQUENCE</scope>
</reference>
<evidence type="ECO:0000313" key="1">
    <source>
        <dbReference type="EMBL" id="CAD0105879.1"/>
    </source>
</evidence>
<gene>
    <name evidence="1" type="ORF">AWRI4620_LOCUS134</name>
</gene>
<comment type="caution">
    <text evidence="1">The sequence shown here is derived from an EMBL/GenBank/DDBJ whole genome shotgun (WGS) entry which is preliminary data.</text>
</comment>
<evidence type="ECO:0000313" key="2">
    <source>
        <dbReference type="Proteomes" id="UP000745764"/>
    </source>
</evidence>